<dbReference type="InterPro" id="IPR037140">
    <property type="entry name" value="VHL_beta_dom_sf"/>
</dbReference>
<reference evidence="4" key="3">
    <citation type="submission" date="2021-02" db="UniProtKB">
        <authorList>
            <consortium name="EnsemblMetazoa"/>
        </authorList>
    </citation>
    <scope>IDENTIFICATION</scope>
    <source>
        <strain evidence="4">USDA</strain>
    </source>
</reference>
<dbReference type="AlphaFoldDB" id="E0VII4"/>
<reference evidence="3" key="2">
    <citation type="submission" date="2007-04" db="EMBL/GenBank/DDBJ databases">
        <title>The genome of the human body louse.</title>
        <authorList>
            <consortium name="The Human Body Louse Genome Consortium"/>
            <person name="Kirkness E."/>
            <person name="Walenz B."/>
            <person name="Hass B."/>
            <person name="Bruggner R."/>
            <person name="Strausberg R."/>
        </authorList>
    </citation>
    <scope>NUCLEOTIDE SEQUENCE</scope>
    <source>
        <strain evidence="3">USDA</strain>
    </source>
</reference>
<dbReference type="KEGG" id="phu:Phum_PHUM227970"/>
<protein>
    <submittedName>
        <fullName evidence="3 4">Protein Vhl, putative</fullName>
    </submittedName>
</protein>
<evidence type="ECO:0000313" key="5">
    <source>
        <dbReference type="Proteomes" id="UP000009046"/>
    </source>
</evidence>
<comment type="similarity">
    <text evidence="1">Belongs to the VHL family.</text>
</comment>
<name>E0VII4_PEDHC</name>
<dbReference type="Proteomes" id="UP000009046">
    <property type="component" value="Unassembled WGS sequence"/>
</dbReference>
<evidence type="ECO:0000256" key="1">
    <source>
        <dbReference type="ARBA" id="ARBA00010057"/>
    </source>
</evidence>
<dbReference type="OrthoDB" id="413400at2759"/>
<keyword evidence="5" id="KW-1185">Reference proteome</keyword>
<dbReference type="VEuPathDB" id="VectorBase:PHUM227970"/>
<reference evidence="3" key="1">
    <citation type="submission" date="2007-04" db="EMBL/GenBank/DDBJ databases">
        <title>Annotation of Pediculus humanus corporis strain USDA.</title>
        <authorList>
            <person name="Kirkness E."/>
            <person name="Hannick L."/>
            <person name="Hass B."/>
            <person name="Bruggner R."/>
            <person name="Lawson D."/>
            <person name="Bidwell S."/>
            <person name="Joardar V."/>
            <person name="Caler E."/>
            <person name="Walenz B."/>
            <person name="Inman J."/>
            <person name="Schobel S."/>
            <person name="Galinsky K."/>
            <person name="Amedeo P."/>
            <person name="Strausberg R."/>
        </authorList>
    </citation>
    <scope>NUCLEOTIDE SEQUENCE</scope>
    <source>
        <strain evidence="3">USDA</strain>
    </source>
</reference>
<proteinExistence type="inferred from homology"/>
<dbReference type="InterPro" id="IPR036208">
    <property type="entry name" value="VHL_sf"/>
</dbReference>
<dbReference type="STRING" id="121224.E0VII4"/>
<dbReference type="FunCoup" id="E0VII4">
    <property type="interactions" value="98"/>
</dbReference>
<dbReference type="CDD" id="cd05468">
    <property type="entry name" value="pVHL"/>
    <property type="match status" value="1"/>
</dbReference>
<evidence type="ECO:0000313" key="3">
    <source>
        <dbReference type="EMBL" id="EEB13190.1"/>
    </source>
</evidence>
<feature type="domain" description="von Hippel-Lindau disease tumour suppressor beta" evidence="2">
    <location>
        <begin position="4"/>
        <end position="83"/>
    </location>
</feature>
<dbReference type="InterPro" id="IPR024053">
    <property type="entry name" value="VHL_beta_dom"/>
</dbReference>
<dbReference type="HOGENOM" id="CLU_116090_1_0_1"/>
<dbReference type="EMBL" id="AAZO01002655">
    <property type="status" value="NOT_ANNOTATED_CDS"/>
    <property type="molecule type" value="Genomic_DNA"/>
</dbReference>
<dbReference type="SUPFAM" id="SSF49468">
    <property type="entry name" value="VHL"/>
    <property type="match status" value="1"/>
</dbReference>
<accession>E0VII4</accession>
<dbReference type="eggNOG" id="KOG4710">
    <property type="taxonomic scope" value="Eukaryota"/>
</dbReference>
<evidence type="ECO:0000259" key="2">
    <source>
        <dbReference type="Pfam" id="PF01847"/>
    </source>
</evidence>
<dbReference type="InParanoid" id="E0VII4"/>
<dbReference type="FunFam" id="2.60.40.780:FF:000001">
    <property type="entry name" value="von Hippel-Lindau disease tumor suppressor"/>
    <property type="match status" value="1"/>
</dbReference>
<gene>
    <name evidence="4" type="primary">8238677</name>
    <name evidence="3" type="ORF">Phum_PHUM227970</name>
</gene>
<dbReference type="Pfam" id="PF01847">
    <property type="entry name" value="VHL"/>
    <property type="match status" value="1"/>
</dbReference>
<dbReference type="RefSeq" id="XP_002425928.1">
    <property type="nucleotide sequence ID" value="XM_002425883.1"/>
</dbReference>
<dbReference type="EnsemblMetazoa" id="PHUM227970-RA">
    <property type="protein sequence ID" value="PHUM227970-PA"/>
    <property type="gene ID" value="PHUM227970"/>
</dbReference>
<dbReference type="EMBL" id="DS235200">
    <property type="protein sequence ID" value="EEB13190.1"/>
    <property type="molecule type" value="Genomic_DNA"/>
</dbReference>
<dbReference type="OMA" id="YIDIPVY"/>
<dbReference type="GeneID" id="8238677"/>
<sequence length="160" mass="18419">MLPIRSINNIDSAFVQFQNKTNRKIDVLWINYAGGLKKYGSLQPYETLNVDTYKTHPWIFVDPTTGIKMKVGSGTVFYPLSNTEVIRILRLNADQVIRIPIPIRLPVFSLLQITSQIVLSLLKNTSDIDNLQLPLVLKQEILKLNEEKNKIVSQYFSYEH</sequence>
<dbReference type="CTD" id="8238677"/>
<organism>
    <name type="scientific">Pediculus humanus subsp. corporis</name>
    <name type="common">Body louse</name>
    <dbReference type="NCBI Taxonomy" id="121224"/>
    <lineage>
        <taxon>Eukaryota</taxon>
        <taxon>Metazoa</taxon>
        <taxon>Ecdysozoa</taxon>
        <taxon>Arthropoda</taxon>
        <taxon>Hexapoda</taxon>
        <taxon>Insecta</taxon>
        <taxon>Pterygota</taxon>
        <taxon>Neoptera</taxon>
        <taxon>Paraneoptera</taxon>
        <taxon>Psocodea</taxon>
        <taxon>Troctomorpha</taxon>
        <taxon>Phthiraptera</taxon>
        <taxon>Anoplura</taxon>
        <taxon>Pediculidae</taxon>
        <taxon>Pediculus</taxon>
    </lineage>
</organism>
<evidence type="ECO:0000313" key="4">
    <source>
        <dbReference type="EnsemblMetazoa" id="PHUM227970-PA"/>
    </source>
</evidence>
<dbReference type="Gene3D" id="2.60.40.780">
    <property type="entry name" value="von Hippel-Lindau disease tumour suppressor, beta domain"/>
    <property type="match status" value="1"/>
</dbReference>
<dbReference type="InterPro" id="IPR022772">
    <property type="entry name" value="VHL_tumour_suppress_b/a_dom"/>
</dbReference>